<protein>
    <submittedName>
        <fullName evidence="2">ParA family protein</fullName>
    </submittedName>
</protein>
<dbReference type="InterPro" id="IPR025669">
    <property type="entry name" value="AAA_dom"/>
</dbReference>
<dbReference type="Proteomes" id="UP000298127">
    <property type="component" value="Unassembled WGS sequence"/>
</dbReference>
<dbReference type="Pfam" id="PF13614">
    <property type="entry name" value="AAA_31"/>
    <property type="match status" value="1"/>
</dbReference>
<dbReference type="AlphaFoldDB" id="A0A4Y9QW83"/>
<evidence type="ECO:0000313" key="2">
    <source>
        <dbReference type="EMBL" id="TFV96784.1"/>
    </source>
</evidence>
<dbReference type="SUPFAM" id="SSF52540">
    <property type="entry name" value="P-loop containing nucleoside triphosphate hydrolases"/>
    <property type="match status" value="1"/>
</dbReference>
<dbReference type="EMBL" id="SPQZ01000004">
    <property type="protein sequence ID" value="TFV96784.1"/>
    <property type="molecule type" value="Genomic_DNA"/>
</dbReference>
<name>A0A4Y9QW83_9MICO</name>
<feature type="domain" description="AAA" evidence="1">
    <location>
        <begin position="1"/>
        <end position="164"/>
    </location>
</feature>
<dbReference type="PANTHER" id="PTHR13696">
    <property type="entry name" value="P-LOOP CONTAINING NUCLEOSIDE TRIPHOSPHATE HYDROLASE"/>
    <property type="match status" value="1"/>
</dbReference>
<reference evidence="2 3" key="1">
    <citation type="journal article" date="2018" name="J. Microbiol.">
        <title>Leifsonia flava sp. nov., a novel actinobacterium isolated from the rhizosphere of Aquilegia viridiflora.</title>
        <authorList>
            <person name="Cai Y."/>
            <person name="Tao W.Z."/>
            <person name="Ma Y.J."/>
            <person name="Cheng J."/>
            <person name="Zhang M.Y."/>
            <person name="Zhang Y.X."/>
        </authorList>
    </citation>
    <scope>NUCLEOTIDE SEQUENCE [LARGE SCALE GENOMIC DNA]</scope>
    <source>
        <strain evidence="2 3">SYP-B2174</strain>
    </source>
</reference>
<dbReference type="PIRSF" id="PIRSF009320">
    <property type="entry name" value="Nuc_binding_HP_1000"/>
    <property type="match status" value="1"/>
</dbReference>
<dbReference type="RefSeq" id="WP_135120745.1">
    <property type="nucleotide sequence ID" value="NZ_SPQZ01000004.1"/>
</dbReference>
<accession>A0A4Y9QW83</accession>
<dbReference type="CDD" id="cd02042">
    <property type="entry name" value="ParAB_family"/>
    <property type="match status" value="1"/>
</dbReference>
<evidence type="ECO:0000313" key="3">
    <source>
        <dbReference type="Proteomes" id="UP000298127"/>
    </source>
</evidence>
<keyword evidence="3" id="KW-1185">Reference proteome</keyword>
<gene>
    <name evidence="2" type="ORF">E4M00_11965</name>
</gene>
<dbReference type="PANTHER" id="PTHR13696:SF52">
    <property type="entry name" value="PARA FAMILY PROTEIN CT_582"/>
    <property type="match status" value="1"/>
</dbReference>
<dbReference type="Gene3D" id="3.40.50.300">
    <property type="entry name" value="P-loop containing nucleotide triphosphate hydrolases"/>
    <property type="match status" value="1"/>
</dbReference>
<organism evidence="2 3">
    <name type="scientific">Orlajensenia leifsoniae</name>
    <dbReference type="NCBI Taxonomy" id="2561933"/>
    <lineage>
        <taxon>Bacteria</taxon>
        <taxon>Bacillati</taxon>
        <taxon>Actinomycetota</taxon>
        <taxon>Actinomycetes</taxon>
        <taxon>Micrococcales</taxon>
        <taxon>Microbacteriaceae</taxon>
        <taxon>Orlajensenia</taxon>
    </lineage>
</organism>
<sequence>MKVVAVYSTKGGVGKTTAAVNLAAEASADFRVLLWDLDPQGAATFLLQVKPKLKGGIDALVAGDSKVKNAIRSTGIRTLDVLPADAGYRDLDLVLDHAKKSQQRIAKILEHIEDDYDVVVLDCPPGAAVVAENAIFSADVVVVPLVPSPLAMRSLEQVTEFVAESVSKARILTFFSMVDRRKTLHRDTVRDLPGTSKAVTDIVVPATVVIERMGTLRAPVSSYAPNTEAARAFGELWARVATVIKVKARKRKR</sequence>
<evidence type="ECO:0000259" key="1">
    <source>
        <dbReference type="Pfam" id="PF13614"/>
    </source>
</evidence>
<proteinExistence type="predicted"/>
<dbReference type="InterPro" id="IPR050678">
    <property type="entry name" value="DNA_Partitioning_ATPase"/>
</dbReference>
<comment type="caution">
    <text evidence="2">The sequence shown here is derived from an EMBL/GenBank/DDBJ whole genome shotgun (WGS) entry which is preliminary data.</text>
</comment>
<dbReference type="InterPro" id="IPR027417">
    <property type="entry name" value="P-loop_NTPase"/>
</dbReference>